<dbReference type="EMBL" id="LGTZ01000036">
    <property type="protein sequence ID" value="OJD28091.1"/>
    <property type="molecule type" value="Genomic_DNA"/>
</dbReference>
<comment type="caution">
    <text evidence="2">The sequence shown here is derived from an EMBL/GenBank/DDBJ whole genome shotgun (WGS) entry which is preliminary data.</text>
</comment>
<sequence length="150" mass="16477">MASRASKPRGRHVSNRASQTRPNLQTTASPITARPQRHQAPNAETGYHEPQKTPPFNWLAALPGHLGDASQNQTSKEMLESSQWKGESSGNQLCSSGNQNIQSGKLDFYYGRNISLLLREQLCGLDLDSHPLPKILDALRSPRHVNISAG</sequence>
<evidence type="ECO:0000313" key="3">
    <source>
        <dbReference type="Proteomes" id="UP000242791"/>
    </source>
</evidence>
<reference evidence="2 3" key="1">
    <citation type="submission" date="2015-08" db="EMBL/GenBank/DDBJ databases">
        <title>Emmonsia species relationships and genome sequence.</title>
        <authorList>
            <person name="Cuomo C.A."/>
            <person name="Schwartz I.S."/>
            <person name="Kenyon C."/>
            <person name="De Hoog G.S."/>
            <person name="Govender N.P."/>
            <person name="Botha A."/>
            <person name="Moreno L."/>
            <person name="De Vries M."/>
            <person name="Munoz J.F."/>
            <person name="Stielow J.B."/>
        </authorList>
    </citation>
    <scope>NUCLEOTIDE SEQUENCE [LARGE SCALE GENOMIC DNA]</scope>
    <source>
        <strain evidence="2 3">EI222</strain>
    </source>
</reference>
<feature type="compositionally biased region" description="Basic residues" evidence="1">
    <location>
        <begin position="1"/>
        <end position="14"/>
    </location>
</feature>
<feature type="region of interest" description="Disordered" evidence="1">
    <location>
        <begin position="1"/>
        <end position="92"/>
    </location>
</feature>
<feature type="compositionally biased region" description="Polar residues" evidence="1">
    <location>
        <begin position="69"/>
        <end position="92"/>
    </location>
</feature>
<gene>
    <name evidence="2" type="ORF">ACJ73_00518</name>
</gene>
<dbReference type="Proteomes" id="UP000242791">
    <property type="component" value="Unassembled WGS sequence"/>
</dbReference>
<protein>
    <submittedName>
        <fullName evidence="2">Uncharacterized protein</fullName>
    </submittedName>
</protein>
<name>A0A1J9R6U4_9EURO</name>
<evidence type="ECO:0000256" key="1">
    <source>
        <dbReference type="SAM" id="MobiDB-lite"/>
    </source>
</evidence>
<proteinExistence type="predicted"/>
<evidence type="ECO:0000313" key="2">
    <source>
        <dbReference type="EMBL" id="OJD28091.1"/>
    </source>
</evidence>
<dbReference type="AlphaFoldDB" id="A0A1J9R6U4"/>
<organism evidence="2 3">
    <name type="scientific">Blastomyces percursus</name>
    <dbReference type="NCBI Taxonomy" id="1658174"/>
    <lineage>
        <taxon>Eukaryota</taxon>
        <taxon>Fungi</taxon>
        <taxon>Dikarya</taxon>
        <taxon>Ascomycota</taxon>
        <taxon>Pezizomycotina</taxon>
        <taxon>Eurotiomycetes</taxon>
        <taxon>Eurotiomycetidae</taxon>
        <taxon>Onygenales</taxon>
        <taxon>Ajellomycetaceae</taxon>
        <taxon>Blastomyces</taxon>
    </lineage>
</organism>
<keyword evidence="3" id="KW-1185">Reference proteome</keyword>
<accession>A0A1J9R6U4</accession>
<feature type="compositionally biased region" description="Polar residues" evidence="1">
    <location>
        <begin position="15"/>
        <end position="30"/>
    </location>
</feature>
<dbReference type="VEuPathDB" id="FungiDB:ACJ73_00518"/>